<sequence length="113" mass="12769">MSFPKSPFGSRFMNTPLASPMKKAIENIFEEVGHFTKFDPQDDWLPITACRKGNAYYAAFHLLCSGIGFQALVLPLAFTILGCYTPYGYSFSFTNRTQVFVIADTSNLLWQHL</sequence>
<dbReference type="Proteomes" id="UP000236291">
    <property type="component" value="Unassembled WGS sequence"/>
</dbReference>
<reference evidence="1 2" key="2">
    <citation type="journal article" date="2017" name="Front. Plant Sci.">
        <title>Gene Classification and Mining of Molecular Markers Useful in Red Clover (Trifolium pratense) Breeding.</title>
        <authorList>
            <person name="Istvanek J."/>
            <person name="Dluhosova J."/>
            <person name="Dluhos P."/>
            <person name="Patkova L."/>
            <person name="Nedelnik J."/>
            <person name="Repkova J."/>
        </authorList>
    </citation>
    <scope>NUCLEOTIDE SEQUENCE [LARGE SCALE GENOMIC DNA]</scope>
    <source>
        <strain evidence="2">cv. Tatra</strain>
        <tissue evidence="1">Young leaves</tissue>
    </source>
</reference>
<evidence type="ECO:0000313" key="2">
    <source>
        <dbReference type="Proteomes" id="UP000236291"/>
    </source>
</evidence>
<dbReference type="STRING" id="57577.A0A2K3M8U0"/>
<reference evidence="1 2" key="1">
    <citation type="journal article" date="2014" name="Am. J. Bot.">
        <title>Genome assembly and annotation for red clover (Trifolium pratense; Fabaceae).</title>
        <authorList>
            <person name="Istvanek J."/>
            <person name="Jaros M."/>
            <person name="Krenek A."/>
            <person name="Repkova J."/>
        </authorList>
    </citation>
    <scope>NUCLEOTIDE SEQUENCE [LARGE SCALE GENOMIC DNA]</scope>
    <source>
        <strain evidence="2">cv. Tatra</strain>
        <tissue evidence="1">Young leaves</tissue>
    </source>
</reference>
<protein>
    <submittedName>
        <fullName evidence="1">Lysine/histidine transporter 8-like protein</fullName>
    </submittedName>
</protein>
<comment type="caution">
    <text evidence="1">The sequence shown here is derived from an EMBL/GenBank/DDBJ whole genome shotgun (WGS) entry which is preliminary data.</text>
</comment>
<feature type="non-terminal residue" evidence="1">
    <location>
        <position position="113"/>
    </location>
</feature>
<name>A0A2K3M8U0_TRIPR</name>
<evidence type="ECO:0000313" key="1">
    <source>
        <dbReference type="EMBL" id="PNX87206.1"/>
    </source>
</evidence>
<organism evidence="1 2">
    <name type="scientific">Trifolium pratense</name>
    <name type="common">Red clover</name>
    <dbReference type="NCBI Taxonomy" id="57577"/>
    <lineage>
        <taxon>Eukaryota</taxon>
        <taxon>Viridiplantae</taxon>
        <taxon>Streptophyta</taxon>
        <taxon>Embryophyta</taxon>
        <taxon>Tracheophyta</taxon>
        <taxon>Spermatophyta</taxon>
        <taxon>Magnoliopsida</taxon>
        <taxon>eudicotyledons</taxon>
        <taxon>Gunneridae</taxon>
        <taxon>Pentapetalae</taxon>
        <taxon>rosids</taxon>
        <taxon>fabids</taxon>
        <taxon>Fabales</taxon>
        <taxon>Fabaceae</taxon>
        <taxon>Papilionoideae</taxon>
        <taxon>50 kb inversion clade</taxon>
        <taxon>NPAAA clade</taxon>
        <taxon>Hologalegina</taxon>
        <taxon>IRL clade</taxon>
        <taxon>Trifolieae</taxon>
        <taxon>Trifolium</taxon>
    </lineage>
</organism>
<dbReference type="EMBL" id="ASHM01053263">
    <property type="protein sequence ID" value="PNX87206.1"/>
    <property type="molecule type" value="Genomic_DNA"/>
</dbReference>
<gene>
    <name evidence="1" type="ORF">L195_g043292</name>
</gene>
<dbReference type="AlphaFoldDB" id="A0A2K3M8U0"/>
<proteinExistence type="predicted"/>
<accession>A0A2K3M8U0</accession>